<comment type="caution">
    <text evidence="1">The sequence shown here is derived from an EMBL/GenBank/DDBJ whole genome shotgun (WGS) entry which is preliminary data.</text>
</comment>
<evidence type="ECO:0000313" key="2">
    <source>
        <dbReference type="Proteomes" id="UP000269154"/>
    </source>
</evidence>
<evidence type="ECO:0000313" key="1">
    <source>
        <dbReference type="EMBL" id="RQH25160.1"/>
    </source>
</evidence>
<dbReference type="AlphaFoldDB" id="A0A3N6P9Y5"/>
<dbReference type="InterPro" id="IPR012338">
    <property type="entry name" value="Beta-lactam/transpept-like"/>
</dbReference>
<dbReference type="EMBL" id="RCBY01000305">
    <property type="protein sequence ID" value="RQH25160.1"/>
    <property type="molecule type" value="Genomic_DNA"/>
</dbReference>
<organism evidence="1 2">
    <name type="scientific">Okeania hirsuta</name>
    <dbReference type="NCBI Taxonomy" id="1458930"/>
    <lineage>
        <taxon>Bacteria</taxon>
        <taxon>Bacillati</taxon>
        <taxon>Cyanobacteriota</taxon>
        <taxon>Cyanophyceae</taxon>
        <taxon>Oscillatoriophycideae</taxon>
        <taxon>Oscillatoriales</taxon>
        <taxon>Microcoleaceae</taxon>
        <taxon>Okeania</taxon>
    </lineage>
</organism>
<name>A0A3N6P9Y5_9CYAN</name>
<reference evidence="1 2" key="1">
    <citation type="journal article" date="2018" name="ACS Chem. Biol.">
        <title>Ketoreductase domain dysfunction expands chemodiversity: malyngamide biosynthesis in the cyanobacterium Okeania hirsuta.</title>
        <authorList>
            <person name="Moss N.A."/>
            <person name="Leao T."/>
            <person name="Rankin M."/>
            <person name="McCullough T.M."/>
            <person name="Qu P."/>
            <person name="Korobeynikov A."/>
            <person name="Smith J.L."/>
            <person name="Gerwick L."/>
            <person name="Gerwick W.H."/>
        </authorList>
    </citation>
    <scope>NUCLEOTIDE SEQUENCE [LARGE SCALE GENOMIC DNA]</scope>
    <source>
        <strain evidence="1 2">PAB10Feb10-1</strain>
    </source>
</reference>
<dbReference type="SUPFAM" id="SSF56601">
    <property type="entry name" value="beta-lactamase/transpeptidase-like"/>
    <property type="match status" value="1"/>
</dbReference>
<protein>
    <submittedName>
        <fullName evidence="1">Uncharacterized protein</fullName>
    </submittedName>
</protein>
<dbReference type="Gene3D" id="3.40.710.10">
    <property type="entry name" value="DD-peptidase/beta-lactamase superfamily"/>
    <property type="match status" value="1"/>
</dbReference>
<dbReference type="Proteomes" id="UP000269154">
    <property type="component" value="Unassembled WGS sequence"/>
</dbReference>
<gene>
    <name evidence="1" type="ORF">D5R40_29310</name>
</gene>
<accession>A0A3N6P9Y5</accession>
<keyword evidence="2" id="KW-1185">Reference proteome</keyword>
<sequence>MEIYPSPLTAAMRLGQKGTMALENEKDSVALGWHIKHGEDSKIIWHNGQTGGYHSFLGFDKAKKKGVVGSQ</sequence>
<proteinExistence type="predicted"/>